<dbReference type="Gene3D" id="2.60.40.4100">
    <property type="entry name" value="Zona pellucida, ZP-C domain"/>
    <property type="match status" value="1"/>
</dbReference>
<evidence type="ECO:0000256" key="1">
    <source>
        <dbReference type="ARBA" id="ARBA00023157"/>
    </source>
</evidence>
<dbReference type="PANTHER" id="PTHR11576">
    <property type="entry name" value="ZONA PELLUCIDA SPERM-BINDING PROTEIN 3"/>
    <property type="match status" value="1"/>
</dbReference>
<dbReference type="SMART" id="SM00241">
    <property type="entry name" value="ZP"/>
    <property type="match status" value="1"/>
</dbReference>
<sequence>MGARAFKLVPIKDTPVRVLIAILDTLVKHIHLPRHQSVSCLDDAWNITVDLQPLRQKYPDFDPDECYIGFDNVNCTGSIHGDSLYFGQNYKDCKTIEKNLTEGIEYSNELLCARHDRLYHFIIREVRLQVKLLCKFFSLDVVSSTPTDRQVHLQYFSDPALTRAKDFNRCQAGEKLYVRALSNVRDSNINMRLSHCYITPAVITDLGMQHYIIKDGCVIDPNAVVFYLLNHETRFSFQYVEFSSSHGAVHLYCNATFCQKNDHSSACQPTCSSHVARSLRENYVINIQNDTDNDEEKRR</sequence>
<dbReference type="AlphaFoldDB" id="A0A8W8IHN6"/>
<evidence type="ECO:0000313" key="4">
    <source>
        <dbReference type="Proteomes" id="UP000005408"/>
    </source>
</evidence>
<dbReference type="Pfam" id="PF00100">
    <property type="entry name" value="Zona_pellucida"/>
    <property type="match status" value="1"/>
</dbReference>
<dbReference type="InterPro" id="IPR055355">
    <property type="entry name" value="ZP-C"/>
</dbReference>
<dbReference type="Gene3D" id="2.60.40.3210">
    <property type="entry name" value="Zona pellucida, ZP-N domain"/>
    <property type="match status" value="1"/>
</dbReference>
<protein>
    <recommendedName>
        <fullName evidence="2">ZP domain-containing protein</fullName>
    </recommendedName>
</protein>
<evidence type="ECO:0000313" key="3">
    <source>
        <dbReference type="EnsemblMetazoa" id="G14353.1:cds"/>
    </source>
</evidence>
<evidence type="ECO:0000259" key="2">
    <source>
        <dbReference type="PROSITE" id="PS51034"/>
    </source>
</evidence>
<proteinExistence type="predicted"/>
<dbReference type="InterPro" id="IPR042235">
    <property type="entry name" value="ZP-C_dom"/>
</dbReference>
<keyword evidence="1" id="KW-1015">Disulfide bond</keyword>
<dbReference type="OrthoDB" id="6160633at2759"/>
<dbReference type="InterPro" id="IPR001507">
    <property type="entry name" value="ZP_dom"/>
</dbReference>
<dbReference type="PROSITE" id="PS51034">
    <property type="entry name" value="ZP_2"/>
    <property type="match status" value="1"/>
</dbReference>
<dbReference type="EnsemblMetazoa" id="G14353.1">
    <property type="protein sequence ID" value="G14353.1:cds"/>
    <property type="gene ID" value="G14353"/>
</dbReference>
<name>A0A8W8IHN6_MAGGI</name>
<organism evidence="3 4">
    <name type="scientific">Magallana gigas</name>
    <name type="common">Pacific oyster</name>
    <name type="synonym">Crassostrea gigas</name>
    <dbReference type="NCBI Taxonomy" id="29159"/>
    <lineage>
        <taxon>Eukaryota</taxon>
        <taxon>Metazoa</taxon>
        <taxon>Spiralia</taxon>
        <taxon>Lophotrochozoa</taxon>
        <taxon>Mollusca</taxon>
        <taxon>Bivalvia</taxon>
        <taxon>Autobranchia</taxon>
        <taxon>Pteriomorphia</taxon>
        <taxon>Ostreida</taxon>
        <taxon>Ostreoidea</taxon>
        <taxon>Ostreidae</taxon>
        <taxon>Magallana</taxon>
    </lineage>
</organism>
<dbReference type="OMA" id="NDHSSAC"/>
<accession>A0A8W8IHN6</accession>
<reference evidence="3" key="1">
    <citation type="submission" date="2022-08" db="UniProtKB">
        <authorList>
            <consortium name="EnsemblMetazoa"/>
        </authorList>
    </citation>
    <scope>IDENTIFICATION</scope>
    <source>
        <strain evidence="3">05x7-T-G4-1.051#20</strain>
    </source>
</reference>
<keyword evidence="4" id="KW-1185">Reference proteome</keyword>
<feature type="domain" description="ZP" evidence="2">
    <location>
        <begin position="39"/>
        <end position="274"/>
    </location>
</feature>
<dbReference type="Proteomes" id="UP000005408">
    <property type="component" value="Unassembled WGS sequence"/>
</dbReference>
<dbReference type="PANTHER" id="PTHR11576:SF22">
    <property type="entry name" value="ONCOPROTEIN INDUCED TRANSCRIPT 3"/>
    <property type="match status" value="1"/>
</dbReference>